<keyword evidence="5" id="KW-0997">Cell inner membrane</keyword>
<feature type="transmembrane region" description="Helical" evidence="10">
    <location>
        <begin position="39"/>
        <end position="60"/>
    </location>
</feature>
<accession>A0ABZ0IIA7</accession>
<protein>
    <submittedName>
        <fullName evidence="12">Type II secretion system protein GspC</fullName>
    </submittedName>
</protein>
<keyword evidence="4" id="KW-1003">Cell membrane</keyword>
<evidence type="ECO:0000256" key="8">
    <source>
        <dbReference type="ARBA" id="ARBA00022989"/>
    </source>
</evidence>
<evidence type="ECO:0000256" key="7">
    <source>
        <dbReference type="ARBA" id="ARBA00022927"/>
    </source>
</evidence>
<comment type="similarity">
    <text evidence="2">Belongs to the GSP C family.</text>
</comment>
<evidence type="ECO:0000259" key="11">
    <source>
        <dbReference type="Pfam" id="PF11356"/>
    </source>
</evidence>
<keyword evidence="6 10" id="KW-0812">Transmembrane</keyword>
<dbReference type="SUPFAM" id="SSF50156">
    <property type="entry name" value="PDZ domain-like"/>
    <property type="match status" value="1"/>
</dbReference>
<evidence type="ECO:0000256" key="6">
    <source>
        <dbReference type="ARBA" id="ARBA00022692"/>
    </source>
</evidence>
<dbReference type="InterPro" id="IPR036034">
    <property type="entry name" value="PDZ_sf"/>
</dbReference>
<keyword evidence="9 10" id="KW-0472">Membrane</keyword>
<gene>
    <name evidence="12" type="primary">gspC</name>
    <name evidence="12" type="ORF">R0137_07515</name>
</gene>
<keyword evidence="3" id="KW-0813">Transport</keyword>
<evidence type="ECO:0000313" key="12">
    <source>
        <dbReference type="EMBL" id="WOJ98408.1"/>
    </source>
</evidence>
<proteinExistence type="inferred from homology"/>
<dbReference type="Gene3D" id="2.30.42.10">
    <property type="match status" value="1"/>
</dbReference>
<dbReference type="Pfam" id="PF11356">
    <property type="entry name" value="T2SSC"/>
    <property type="match status" value="1"/>
</dbReference>
<organism evidence="12 13">
    <name type="scientific">Congregibacter brevis</name>
    <dbReference type="NCBI Taxonomy" id="3081201"/>
    <lineage>
        <taxon>Bacteria</taxon>
        <taxon>Pseudomonadati</taxon>
        <taxon>Pseudomonadota</taxon>
        <taxon>Gammaproteobacteria</taxon>
        <taxon>Cellvibrionales</taxon>
        <taxon>Halieaceae</taxon>
        <taxon>Congregibacter</taxon>
    </lineage>
</organism>
<dbReference type="RefSeq" id="WP_407329774.1">
    <property type="nucleotide sequence ID" value="NZ_CP136865.1"/>
</dbReference>
<feature type="domain" description="Type II secretion system protein GspC N-terminal" evidence="11">
    <location>
        <begin position="42"/>
        <end position="205"/>
    </location>
</feature>
<evidence type="ECO:0000256" key="3">
    <source>
        <dbReference type="ARBA" id="ARBA00022448"/>
    </source>
</evidence>
<evidence type="ECO:0000256" key="5">
    <source>
        <dbReference type="ARBA" id="ARBA00022519"/>
    </source>
</evidence>
<evidence type="ECO:0000256" key="4">
    <source>
        <dbReference type="ARBA" id="ARBA00022475"/>
    </source>
</evidence>
<evidence type="ECO:0000256" key="2">
    <source>
        <dbReference type="ARBA" id="ARBA00007986"/>
    </source>
</evidence>
<dbReference type="EMBL" id="CP136865">
    <property type="protein sequence ID" value="WOJ98408.1"/>
    <property type="molecule type" value="Genomic_DNA"/>
</dbReference>
<dbReference type="InterPro" id="IPR024961">
    <property type="entry name" value="T2SS_GspC_N"/>
</dbReference>
<evidence type="ECO:0000256" key="1">
    <source>
        <dbReference type="ARBA" id="ARBA00004533"/>
    </source>
</evidence>
<name>A0ABZ0IIA7_9GAMM</name>
<evidence type="ECO:0000313" key="13">
    <source>
        <dbReference type="Proteomes" id="UP001626549"/>
    </source>
</evidence>
<keyword evidence="8 10" id="KW-1133">Transmembrane helix</keyword>
<dbReference type="Gene3D" id="2.30.30.830">
    <property type="match status" value="1"/>
</dbReference>
<comment type="subcellular location">
    <subcellularLocation>
        <location evidence="1">Cell inner membrane</location>
    </subcellularLocation>
</comment>
<dbReference type="NCBIfam" id="TIGR01713">
    <property type="entry name" value="typeII_sec_gspC"/>
    <property type="match status" value="1"/>
</dbReference>
<dbReference type="InterPro" id="IPR001639">
    <property type="entry name" value="T2SS_protein-GspC"/>
</dbReference>
<sequence>MTTLWQTRLASLTSQIANGGASAFRYFSQPTAFLRLKQVLCLLLCLWIVGSLWTGLWSFLPEAQPLPEIEVINPVSSGSAVQVRNSVDIEALVAARLFGEPGSAVSAETLAAATGRAPAMSEAEASIALAGIEDGAPDTRLPLLLRGVLAASEAGLGQAVVEHRKLQDLYQVGDELPVSGEVVLAKVLSNLVVLDNGGRYEVLRLFEEVELMTSVSDSTPNVSVAERSRATDAPVRNVEVDTSASEIATEYRERLYRDPQSLAEVVRVVAVRDGDQLQGYRVSPGSAAGEFTALGFETGDLVTAVNGMSLTDPANTVRLYQAMRSASEASFELQRKGESVTLNVSLGAPAGKGES</sequence>
<dbReference type="Proteomes" id="UP001626549">
    <property type="component" value="Chromosome"/>
</dbReference>
<evidence type="ECO:0000256" key="9">
    <source>
        <dbReference type="ARBA" id="ARBA00023136"/>
    </source>
</evidence>
<keyword evidence="7" id="KW-0653">Protein transport</keyword>
<evidence type="ECO:0000256" key="10">
    <source>
        <dbReference type="SAM" id="Phobius"/>
    </source>
</evidence>
<keyword evidence="13" id="KW-1185">Reference proteome</keyword>
<reference evidence="12 13" key="1">
    <citation type="submission" date="2023-10" db="EMBL/GenBank/DDBJ databases">
        <title>Two novel species belonging to the OM43/NOR5 clade.</title>
        <authorList>
            <person name="Park M."/>
        </authorList>
    </citation>
    <scope>NUCLEOTIDE SEQUENCE [LARGE SCALE GENOMIC DNA]</scope>
    <source>
        <strain evidence="12 13">IMCC45268</strain>
    </source>
</reference>